<accession>A0A4P6UXM4</accession>
<dbReference type="InterPro" id="IPR052894">
    <property type="entry name" value="AsmA-related"/>
</dbReference>
<feature type="domain" description="AsmA" evidence="1">
    <location>
        <begin position="2"/>
        <end position="134"/>
    </location>
</feature>
<dbReference type="PANTHER" id="PTHR30441">
    <property type="entry name" value="DUF748 DOMAIN-CONTAINING PROTEIN"/>
    <property type="match status" value="1"/>
</dbReference>
<name>A0A4P6UXM4_9HYPH</name>
<evidence type="ECO:0000259" key="1">
    <source>
        <dbReference type="Pfam" id="PF05170"/>
    </source>
</evidence>
<protein>
    <submittedName>
        <fullName evidence="2">AsmA family protein</fullName>
    </submittedName>
</protein>
<reference evidence="2 3" key="1">
    <citation type="journal article" date="2017" name="Int. J. Syst. Evol. Microbiol.">
        <title>Roseitalea porphyridii gen. nov., sp. nov., isolated from a red alga, and reclassification of Hoeflea suaedae Chung et al. 2013 as Pseudohoeflea suaedae gen. nov., comb. nov.</title>
        <authorList>
            <person name="Hyeon J.W."/>
            <person name="Jeong S.E."/>
            <person name="Baek K."/>
            <person name="Jeon C.O."/>
        </authorList>
    </citation>
    <scope>NUCLEOTIDE SEQUENCE [LARGE SCALE GENOMIC DNA]</scope>
    <source>
        <strain evidence="2 3">MA7-20</strain>
    </source>
</reference>
<dbReference type="Pfam" id="PF05170">
    <property type="entry name" value="AsmA"/>
    <property type="match status" value="1"/>
</dbReference>
<gene>
    <name evidence="2" type="ORF">E0E05_02410</name>
</gene>
<dbReference type="Proteomes" id="UP000293719">
    <property type="component" value="Chromosome"/>
</dbReference>
<keyword evidence="3" id="KW-1185">Reference proteome</keyword>
<dbReference type="InterPro" id="IPR007844">
    <property type="entry name" value="AsmA"/>
</dbReference>
<sequence length="615" mass="64500">MQRMGKSVLRIAIIVAAVVVAAGAAFALTLPWLVSTDVVQEAVETELGNFFGTKARLGGRTEVTVLPRPRVVLRDVTIDGPGGTGTPIMTTESLEADIGLAGLITGRPEFSNFRLVRPHLRIVRQTDGRIDWASQSGRAGRLLAAARNGAAGDRDRPADRLGTMVAENGRVTILGPDGTVAEDITAIDATVDWPRLNAPLSVTAEAIWRGTAGTVRFSTQAPTVFFLNEPAATSLAVQSETMRLDFSGRANVGGPPFADGALTFSTPSVQNLLTVLETDVTPGRALGTVEMSGQVRLAQRRMRFEGLTITVDGNSGNGVLEIGYGEPETGPSLTGTLDFQSLDIRAFLSAFVDVPQLIGNGQVETSSATEQMTADFRISAATATFGDLSLGMLAATAQVSDDVAIFDIGDAQAYGGHVQARLSLSPGARGEQAEIILSGQDVDTAEIGETFALPRALPRGRGSFSVTMHGPAAGSLRSSRDLRGMVAIEMAAGVMPGFGVDALLDRTDASRYFSLDVEAQVQPFATARIYGDISEGLLTLKDTRIVYPNGDVVLTGIVSLGSGSLALTATAARGYTPAETQAGQTGERPGEPEETAQFFVGGSWDRPFATPVFAP</sequence>
<evidence type="ECO:0000313" key="2">
    <source>
        <dbReference type="EMBL" id="QBK29545.1"/>
    </source>
</evidence>
<dbReference type="KEGG" id="rpod:E0E05_02410"/>
<dbReference type="EMBL" id="CP036532">
    <property type="protein sequence ID" value="QBK29545.1"/>
    <property type="molecule type" value="Genomic_DNA"/>
</dbReference>
<proteinExistence type="predicted"/>
<dbReference type="GO" id="GO:0005886">
    <property type="term" value="C:plasma membrane"/>
    <property type="evidence" value="ECO:0007669"/>
    <property type="project" value="TreeGrafter"/>
</dbReference>
<dbReference type="AlphaFoldDB" id="A0A4P6UXM4"/>
<organism evidence="2 3">
    <name type="scientific">Roseitalea porphyridii</name>
    <dbReference type="NCBI Taxonomy" id="1852022"/>
    <lineage>
        <taxon>Bacteria</taxon>
        <taxon>Pseudomonadati</taxon>
        <taxon>Pseudomonadota</taxon>
        <taxon>Alphaproteobacteria</taxon>
        <taxon>Hyphomicrobiales</taxon>
        <taxon>Ahrensiaceae</taxon>
        <taxon>Roseitalea</taxon>
    </lineage>
</organism>
<dbReference type="PANTHER" id="PTHR30441:SF4">
    <property type="entry name" value="PROTEIN ASMA"/>
    <property type="match status" value="1"/>
</dbReference>
<dbReference type="GO" id="GO:0090313">
    <property type="term" value="P:regulation of protein targeting to membrane"/>
    <property type="evidence" value="ECO:0007669"/>
    <property type="project" value="TreeGrafter"/>
</dbReference>
<evidence type="ECO:0000313" key="3">
    <source>
        <dbReference type="Proteomes" id="UP000293719"/>
    </source>
</evidence>